<proteinExistence type="predicted"/>
<gene>
    <name evidence="3" type="ORF">SAMN04487859_1594</name>
</gene>
<sequence length="78" mass="9034">MTQDQFQTVKEVAERLKVCEATVRSWIREGTLRAIDIGKGWRIAERDLDRFLRSLETRPRDNSDKAMPAQQNDDADNA</sequence>
<dbReference type="OrthoDB" id="5459819at2"/>
<dbReference type="InterPro" id="IPR010093">
    <property type="entry name" value="SinI_DNA-bd"/>
</dbReference>
<reference evidence="4" key="1">
    <citation type="submission" date="2016-10" db="EMBL/GenBank/DDBJ databases">
        <authorList>
            <person name="Varghese N."/>
            <person name="Submissions S."/>
        </authorList>
    </citation>
    <scope>NUCLEOTIDE SEQUENCE [LARGE SCALE GENOMIC DNA]</scope>
    <source>
        <strain evidence="4">DSM 28463</strain>
    </source>
</reference>
<dbReference type="Gene3D" id="1.10.1660.10">
    <property type="match status" value="1"/>
</dbReference>
<dbReference type="GO" id="GO:0003677">
    <property type="term" value="F:DNA binding"/>
    <property type="evidence" value="ECO:0007669"/>
    <property type="project" value="InterPro"/>
</dbReference>
<dbReference type="STRING" id="1005928.SAMN04487859_1594"/>
<dbReference type="RefSeq" id="WP_092842494.1">
    <property type="nucleotide sequence ID" value="NZ_FOVP01000059.1"/>
</dbReference>
<dbReference type="AlphaFoldDB" id="A0A1I5H7J9"/>
<accession>A0A1I5H7J9</accession>
<feature type="region of interest" description="Disordered" evidence="1">
    <location>
        <begin position="56"/>
        <end position="78"/>
    </location>
</feature>
<evidence type="ECO:0000313" key="4">
    <source>
        <dbReference type="Proteomes" id="UP000198599"/>
    </source>
</evidence>
<dbReference type="InterPro" id="IPR041657">
    <property type="entry name" value="HTH_17"/>
</dbReference>
<feature type="domain" description="Helix-turn-helix" evidence="2">
    <location>
        <begin position="8"/>
        <end position="54"/>
    </location>
</feature>
<evidence type="ECO:0000256" key="1">
    <source>
        <dbReference type="SAM" id="MobiDB-lite"/>
    </source>
</evidence>
<protein>
    <submittedName>
        <fullName evidence="3">DNA binding domain-containing protein, excisionase family</fullName>
    </submittedName>
</protein>
<dbReference type="SUPFAM" id="SSF46955">
    <property type="entry name" value="Putative DNA-binding domain"/>
    <property type="match status" value="1"/>
</dbReference>
<evidence type="ECO:0000259" key="2">
    <source>
        <dbReference type="Pfam" id="PF12728"/>
    </source>
</evidence>
<evidence type="ECO:0000313" key="3">
    <source>
        <dbReference type="EMBL" id="SFO44070.1"/>
    </source>
</evidence>
<dbReference type="Proteomes" id="UP000198599">
    <property type="component" value="Unassembled WGS sequence"/>
</dbReference>
<dbReference type="Pfam" id="PF12728">
    <property type="entry name" value="HTH_17"/>
    <property type="match status" value="1"/>
</dbReference>
<dbReference type="EMBL" id="FOVP01000059">
    <property type="protein sequence ID" value="SFO44070.1"/>
    <property type="molecule type" value="Genomic_DNA"/>
</dbReference>
<dbReference type="NCBIfam" id="TIGR01764">
    <property type="entry name" value="excise"/>
    <property type="match status" value="1"/>
</dbReference>
<dbReference type="InterPro" id="IPR009061">
    <property type="entry name" value="DNA-bd_dom_put_sf"/>
</dbReference>
<keyword evidence="4" id="KW-1185">Reference proteome</keyword>
<organism evidence="3 4">
    <name type="scientific">Roseovarius lutimaris</name>
    <dbReference type="NCBI Taxonomy" id="1005928"/>
    <lineage>
        <taxon>Bacteria</taxon>
        <taxon>Pseudomonadati</taxon>
        <taxon>Pseudomonadota</taxon>
        <taxon>Alphaproteobacteria</taxon>
        <taxon>Rhodobacterales</taxon>
        <taxon>Roseobacteraceae</taxon>
        <taxon>Roseovarius</taxon>
    </lineage>
</organism>
<name>A0A1I5H7J9_9RHOB</name>